<dbReference type="Proteomes" id="UP000703269">
    <property type="component" value="Unassembled WGS sequence"/>
</dbReference>
<reference evidence="1 2" key="1">
    <citation type="submission" date="2021-08" db="EMBL/GenBank/DDBJ databases">
        <title>Draft Genome Sequence of Phanerochaete sordida strain YK-624.</title>
        <authorList>
            <person name="Mori T."/>
            <person name="Dohra H."/>
            <person name="Suzuki T."/>
            <person name="Kawagishi H."/>
            <person name="Hirai H."/>
        </authorList>
    </citation>
    <scope>NUCLEOTIDE SEQUENCE [LARGE SCALE GENOMIC DNA]</scope>
    <source>
        <strain evidence="1 2">YK-624</strain>
    </source>
</reference>
<sequence length="337" mass="36291">MPAAGLLPDAHLPLHAYSIETLGLTCSIKSAPTLLSPFKHISNLAIACPDGLDTDAVQVSSTREPIEVESICSLCWDAPALSLLQGVVDFQTVRRLMISEAPSVTEPALGYLIQAMPSLESLCYLSVDSSAAPFDTPGCLRLRYVGVGGHVFALAVEPGEKQEDVTEDGIEGDAEAGTLCVENGADGDDGKVADEGRRTLGNGDATEIGDEDANTIQGGGLEYCDWEYILRDLYILVTDVTEEITIVLDIEETYNSEDASEPDDVKDIARALWKAFSLLDWDGLHTVVRKCSNLRTLRISIEYGGLIEPEECGEILRKVLSKYLPKAIVAKTTVNTA</sequence>
<gene>
    <name evidence="1" type="ORF">PsYK624_130880</name>
</gene>
<accession>A0A9P3LJ00</accession>
<proteinExistence type="predicted"/>
<name>A0A9P3LJ00_9APHY</name>
<dbReference type="AlphaFoldDB" id="A0A9P3LJ00"/>
<organism evidence="1 2">
    <name type="scientific">Phanerochaete sordida</name>
    <dbReference type="NCBI Taxonomy" id="48140"/>
    <lineage>
        <taxon>Eukaryota</taxon>
        <taxon>Fungi</taxon>
        <taxon>Dikarya</taxon>
        <taxon>Basidiomycota</taxon>
        <taxon>Agaricomycotina</taxon>
        <taxon>Agaricomycetes</taxon>
        <taxon>Polyporales</taxon>
        <taxon>Phanerochaetaceae</taxon>
        <taxon>Phanerochaete</taxon>
    </lineage>
</organism>
<dbReference type="EMBL" id="BPQB01000065">
    <property type="protein sequence ID" value="GJE96880.1"/>
    <property type="molecule type" value="Genomic_DNA"/>
</dbReference>
<comment type="caution">
    <text evidence="1">The sequence shown here is derived from an EMBL/GenBank/DDBJ whole genome shotgun (WGS) entry which is preliminary data.</text>
</comment>
<evidence type="ECO:0000313" key="2">
    <source>
        <dbReference type="Proteomes" id="UP000703269"/>
    </source>
</evidence>
<keyword evidence="2" id="KW-1185">Reference proteome</keyword>
<protein>
    <recommendedName>
        <fullName evidence="3">F-box domain-containing protein</fullName>
    </recommendedName>
</protein>
<evidence type="ECO:0000313" key="1">
    <source>
        <dbReference type="EMBL" id="GJE96880.1"/>
    </source>
</evidence>
<evidence type="ECO:0008006" key="3">
    <source>
        <dbReference type="Google" id="ProtNLM"/>
    </source>
</evidence>
<dbReference type="OrthoDB" id="2788229at2759"/>